<dbReference type="Pfam" id="PF23827">
    <property type="entry name" value="DUF7197"/>
    <property type="match status" value="1"/>
</dbReference>
<organism evidence="2 3">
    <name type="scientific">Chlamydomonas incerta</name>
    <dbReference type="NCBI Taxonomy" id="51695"/>
    <lineage>
        <taxon>Eukaryota</taxon>
        <taxon>Viridiplantae</taxon>
        <taxon>Chlorophyta</taxon>
        <taxon>core chlorophytes</taxon>
        <taxon>Chlorophyceae</taxon>
        <taxon>CS clade</taxon>
        <taxon>Chlamydomonadales</taxon>
        <taxon>Chlamydomonadaceae</taxon>
        <taxon>Chlamydomonas</taxon>
    </lineage>
</organism>
<proteinExistence type="predicted"/>
<evidence type="ECO:0000313" key="3">
    <source>
        <dbReference type="Proteomes" id="UP000650467"/>
    </source>
</evidence>
<keyword evidence="3" id="KW-1185">Reference proteome</keyword>
<evidence type="ECO:0000313" key="2">
    <source>
        <dbReference type="EMBL" id="KAG2424935.1"/>
    </source>
</evidence>
<dbReference type="InterPro" id="IPR055621">
    <property type="entry name" value="DUF7197"/>
</dbReference>
<protein>
    <submittedName>
        <fullName evidence="2">Uncharacterized protein</fullName>
    </submittedName>
</protein>
<feature type="compositionally biased region" description="Low complexity" evidence="1">
    <location>
        <begin position="148"/>
        <end position="164"/>
    </location>
</feature>
<dbReference type="Proteomes" id="UP000650467">
    <property type="component" value="Unassembled WGS sequence"/>
</dbReference>
<comment type="caution">
    <text evidence="2">The sequence shown here is derived from an EMBL/GenBank/DDBJ whole genome shotgun (WGS) entry which is preliminary data.</text>
</comment>
<sequence length="192" mass="22085">MTKNTELNRDLILASLSRFYAHQDNLACFKEMTDGVAVSLRLVDWFVTNYCKKHNVEFVQRNSRYNVYVDYRSQLKAFSKHNFDPFRRRDRIRYFYNDTEFIFTTVGQLNFFKWAIENGIVEYINNNRAAIEQDMTASYKVTGGGKGAPPSSGSASPAAPSSSAGRKKRSELSKCCLKKINIHSMQRCLAFD</sequence>
<accession>A0A835SQG8</accession>
<feature type="region of interest" description="Disordered" evidence="1">
    <location>
        <begin position="142"/>
        <end position="171"/>
    </location>
</feature>
<reference evidence="2" key="1">
    <citation type="journal article" date="2020" name="bioRxiv">
        <title>Comparative genomics of Chlamydomonas.</title>
        <authorList>
            <person name="Craig R.J."/>
            <person name="Hasan A.R."/>
            <person name="Ness R.W."/>
            <person name="Keightley P.D."/>
        </authorList>
    </citation>
    <scope>NUCLEOTIDE SEQUENCE</scope>
    <source>
        <strain evidence="2">SAG 7.73</strain>
    </source>
</reference>
<dbReference type="EMBL" id="JAEHOC010000060">
    <property type="protein sequence ID" value="KAG2424935.1"/>
    <property type="molecule type" value="Genomic_DNA"/>
</dbReference>
<evidence type="ECO:0000256" key="1">
    <source>
        <dbReference type="SAM" id="MobiDB-lite"/>
    </source>
</evidence>
<gene>
    <name evidence="2" type="ORF">HXX76_014093</name>
</gene>
<name>A0A835SQG8_CHLIN</name>
<dbReference type="OrthoDB" id="2159065at2759"/>
<dbReference type="AlphaFoldDB" id="A0A835SQG8"/>